<proteinExistence type="inferred from homology"/>
<dbReference type="PANTHER" id="PTHR28004">
    <property type="entry name" value="ZGC:162816-RELATED"/>
    <property type="match status" value="1"/>
</dbReference>
<dbReference type="InterPro" id="IPR029066">
    <property type="entry name" value="PLP-binding_barrel"/>
</dbReference>
<evidence type="ECO:0000256" key="1">
    <source>
        <dbReference type="ARBA" id="ARBA00005323"/>
    </source>
</evidence>
<dbReference type="EMBL" id="NWTK01000019">
    <property type="protein sequence ID" value="PKR49646.1"/>
    <property type="molecule type" value="Genomic_DNA"/>
</dbReference>
<comment type="similarity">
    <text evidence="1">Belongs to the DSD1 family.</text>
</comment>
<dbReference type="GO" id="GO:0008721">
    <property type="term" value="F:D-serine ammonia-lyase activity"/>
    <property type="evidence" value="ECO:0007669"/>
    <property type="project" value="TreeGrafter"/>
</dbReference>
<dbReference type="CDD" id="cd06820">
    <property type="entry name" value="PLPDE_III_LS_D-TA_like"/>
    <property type="match status" value="1"/>
</dbReference>
<evidence type="ECO:0000256" key="2">
    <source>
        <dbReference type="ARBA" id="ARBA00023239"/>
    </source>
</evidence>
<evidence type="ECO:0000313" key="4">
    <source>
        <dbReference type="EMBL" id="PKR49646.1"/>
    </source>
</evidence>
<dbReference type="Proteomes" id="UP000233597">
    <property type="component" value="Unassembled WGS sequence"/>
</dbReference>
<evidence type="ECO:0000313" key="5">
    <source>
        <dbReference type="Proteomes" id="UP000233597"/>
    </source>
</evidence>
<dbReference type="AlphaFoldDB" id="A0A2N3KGM6"/>
<dbReference type="SUPFAM" id="SSF51419">
    <property type="entry name" value="PLP-binding barrel"/>
    <property type="match status" value="1"/>
</dbReference>
<dbReference type="InterPro" id="IPR051466">
    <property type="entry name" value="D-amino_acid_metab_enzyme"/>
</dbReference>
<protein>
    <submittedName>
        <fullName evidence="4">Alanine racemase</fullName>
    </submittedName>
</protein>
<dbReference type="Gene3D" id="3.20.20.10">
    <property type="entry name" value="Alanine racemase"/>
    <property type="match status" value="1"/>
</dbReference>
<dbReference type="InterPro" id="IPR001608">
    <property type="entry name" value="Ala_racemase_N"/>
</dbReference>
<dbReference type="InterPro" id="IPR042208">
    <property type="entry name" value="D-ser_dehydrat-like_sf"/>
</dbReference>
<dbReference type="Pfam" id="PF14031">
    <property type="entry name" value="D-ser_dehydrat"/>
    <property type="match status" value="1"/>
</dbReference>
<organism evidence="4 5">
    <name type="scientific">Thalassospira marina</name>
    <dbReference type="NCBI Taxonomy" id="2048283"/>
    <lineage>
        <taxon>Bacteria</taxon>
        <taxon>Pseudomonadati</taxon>
        <taxon>Pseudomonadota</taxon>
        <taxon>Alphaproteobacteria</taxon>
        <taxon>Rhodospirillales</taxon>
        <taxon>Thalassospiraceae</taxon>
        <taxon>Thalassospira</taxon>
    </lineage>
</organism>
<dbReference type="PANTHER" id="PTHR28004:SF2">
    <property type="entry name" value="D-SERINE DEHYDRATASE"/>
    <property type="match status" value="1"/>
</dbReference>
<accession>A0A2N3KGM6</accession>
<feature type="domain" description="D-serine dehydratase-like" evidence="3">
    <location>
        <begin position="245"/>
        <end position="337"/>
    </location>
</feature>
<keyword evidence="2" id="KW-0456">Lyase</keyword>
<comment type="caution">
    <text evidence="4">The sequence shown here is derived from an EMBL/GenBank/DDBJ whole genome shotgun (WGS) entry which is preliminary data.</text>
</comment>
<dbReference type="Pfam" id="PF01168">
    <property type="entry name" value="Ala_racemase_N"/>
    <property type="match status" value="1"/>
</dbReference>
<sequence>MTELAELETPCAIVDLDCVERNLRTYQEYCDEHGIALRPHIKTHKIPDFALQQIAIGAQGITCQKIGEAEVMADAGIGDILITYNIIGDRKLARLRTLADRVDLLRVVADNEFVVRGLSAAFADSPKPLEVLVECDTGAGRCGVQSPQDAAKLAGLIHDLPGIKFMGLMTYPPNGGTARVEEFFRAAMAECEKLGLECPVRSSGGTPDMWQAHLAPVTTEYRIGTYIYNDKSVIARGGCQEEDCALHVLSQVVSLPAPGRAIIDAGSKVLTSDLFGLEHFGYVVGHPDVTIKALSEEHGILTFDPATQPFEIGQRIRIIPNHVCVVSNMFDYVQLCRGDIFENPAFVAARGKVL</sequence>
<reference evidence="4 5" key="1">
    <citation type="submission" date="2017-09" db="EMBL/GenBank/DDBJ databases">
        <title>Biodiversity and function of Thalassospira species in the particle-attached aromatic-hydrocarbon-degrading consortia from the surface seawater of the South China Sea.</title>
        <authorList>
            <person name="Dong C."/>
            <person name="Liu R."/>
            <person name="Shao Z."/>
        </authorList>
    </citation>
    <scope>NUCLEOTIDE SEQUENCE [LARGE SCALE GENOMIC DNA]</scope>
    <source>
        <strain evidence="4 5">CSC1P2</strain>
    </source>
</reference>
<evidence type="ECO:0000259" key="3">
    <source>
        <dbReference type="SMART" id="SM01119"/>
    </source>
</evidence>
<dbReference type="SMART" id="SM01119">
    <property type="entry name" value="D-ser_dehydrat"/>
    <property type="match status" value="1"/>
</dbReference>
<name>A0A2N3KGM6_9PROT</name>
<dbReference type="OrthoDB" id="9772497at2"/>
<dbReference type="Gene3D" id="2.40.37.20">
    <property type="entry name" value="D-serine dehydratase-like domain"/>
    <property type="match status" value="1"/>
</dbReference>
<dbReference type="RefSeq" id="WP_101270692.1">
    <property type="nucleotide sequence ID" value="NZ_NWTK01000019.1"/>
</dbReference>
<gene>
    <name evidence="4" type="ORF">COO20_22650</name>
</gene>
<dbReference type="GO" id="GO:0036088">
    <property type="term" value="P:D-serine catabolic process"/>
    <property type="evidence" value="ECO:0007669"/>
    <property type="project" value="TreeGrafter"/>
</dbReference>
<dbReference type="InterPro" id="IPR026956">
    <property type="entry name" value="D-ser_dehydrat-like_dom"/>
</dbReference>